<evidence type="ECO:0008006" key="3">
    <source>
        <dbReference type="Google" id="ProtNLM"/>
    </source>
</evidence>
<keyword evidence="2" id="KW-1185">Reference proteome</keyword>
<dbReference type="RefSeq" id="WP_072908961.1">
    <property type="nucleotide sequence ID" value="NZ_FQZT01000008.1"/>
</dbReference>
<organism evidence="1 2">
    <name type="scientific">Malonomonas rubra DSM 5091</name>
    <dbReference type="NCBI Taxonomy" id="1122189"/>
    <lineage>
        <taxon>Bacteria</taxon>
        <taxon>Pseudomonadati</taxon>
        <taxon>Thermodesulfobacteriota</taxon>
        <taxon>Desulfuromonadia</taxon>
        <taxon>Desulfuromonadales</taxon>
        <taxon>Geopsychrobacteraceae</taxon>
        <taxon>Malonomonas</taxon>
    </lineage>
</organism>
<sequence>MPSQEVKSLLPALQKMKLLLWQLDLAKRTFTNLNSCPELILSAEDYRFFKDKDYRFRQLHPDDRGDLEQAIKCFKERQPVQLVFRVQNEDKIHWFRMSGWPAEDFRLYEGSVEEITGQIHQLKNIFEDQNRMLLEDAVPYPVALFLWPCLTLQKANLAFVDRLDLNAAKNRKTQLKDLLIGDINLPLLLESLMSERHLTTELTLTTGLQPTHKVLCRLEYFSHAGQAYLRLAMLDDNSISKPAEQNPQTTTQDISQLCSSLADCWSIEAMLARIYQSRELFPGLDAVMYSDIYARKDRVVVYSHGELKEPLTPGSRFPYTGTIAENIAKENLEYLIVDNTQSSIKAIDWMLFVPKGLYSYIAKACYERGAMRTVLIFCSQQKNSFSERQVEAITAIAEAFHKQLKKIRRREKTE</sequence>
<dbReference type="Proteomes" id="UP000184171">
    <property type="component" value="Unassembled WGS sequence"/>
</dbReference>
<accession>A0A1M6JC39</accession>
<evidence type="ECO:0000313" key="1">
    <source>
        <dbReference type="EMBL" id="SHJ44182.1"/>
    </source>
</evidence>
<reference evidence="1 2" key="1">
    <citation type="submission" date="2016-11" db="EMBL/GenBank/DDBJ databases">
        <authorList>
            <person name="Jaros S."/>
            <person name="Januszkiewicz K."/>
            <person name="Wedrychowicz H."/>
        </authorList>
    </citation>
    <scope>NUCLEOTIDE SEQUENCE [LARGE SCALE GENOMIC DNA]</scope>
    <source>
        <strain evidence="1 2">DSM 5091</strain>
    </source>
</reference>
<dbReference type="Gene3D" id="3.30.450.20">
    <property type="entry name" value="PAS domain"/>
    <property type="match status" value="1"/>
</dbReference>
<proteinExistence type="predicted"/>
<dbReference type="OrthoDB" id="5429438at2"/>
<name>A0A1M6JC39_MALRU</name>
<dbReference type="AlphaFoldDB" id="A0A1M6JC39"/>
<protein>
    <recommendedName>
        <fullName evidence="3">GAF domain-containing protein</fullName>
    </recommendedName>
</protein>
<dbReference type="STRING" id="1122189.SAMN02745165_02386"/>
<evidence type="ECO:0000313" key="2">
    <source>
        <dbReference type="Proteomes" id="UP000184171"/>
    </source>
</evidence>
<dbReference type="EMBL" id="FQZT01000008">
    <property type="protein sequence ID" value="SHJ44182.1"/>
    <property type="molecule type" value="Genomic_DNA"/>
</dbReference>
<gene>
    <name evidence="1" type="ORF">SAMN02745165_02386</name>
</gene>